<sequence length="418" mass="42444">MGKAVHVVILAGGYSTEIARGAATAADAAGSASKLTGALAAAAAMGPAVVPALLPLDGTPAVVRLLKAFQAVRRVNLAAVWVVHNDGDEALIKGPGGLFGASPASDLALPAVNFLPNGASGPGSWRGEAADFRTALAAIAQAGPPGDACVAAVSASLAFMPNYNLQRLLEHSYLRGRDVVGYSLLNGVDLALMGPQEYVELVPGEDTALPRIERLQPLSGATSGSKVAEPYLFLRPDTVAAVAGGAGGSSGGLQGLAGGLLAAGVYVAGIDLMFGRYHLRTAKAVDYADRFFAFCVAAATDPSKVGLKPDAVLQPYNTNPGGATGGLPPVPAAGSFIGRSTAANFRFDEADGTAARAAESSLHGTDYAAFTRTAGAFNGRFFGDATASKAAAAGMKNYLLPHTFYMTAYRRQGADIMM</sequence>
<keyword evidence="2" id="KW-1185">Reference proteome</keyword>
<evidence type="ECO:0000313" key="2">
    <source>
        <dbReference type="Proteomes" id="UP001165080"/>
    </source>
</evidence>
<gene>
    <name evidence="1" type="primary">PLEST011542</name>
    <name evidence="1" type="ORF">PLESTB_001631200</name>
</gene>
<proteinExistence type="predicted"/>
<reference evidence="1 2" key="1">
    <citation type="journal article" date="2023" name="Commun. Biol.">
        <title>Reorganization of the ancestral sex-determining regions during the evolution of trioecy in Pleodorina starrii.</title>
        <authorList>
            <person name="Takahashi K."/>
            <person name="Suzuki S."/>
            <person name="Kawai-Toyooka H."/>
            <person name="Yamamoto K."/>
            <person name="Hamaji T."/>
            <person name="Ootsuki R."/>
            <person name="Yamaguchi H."/>
            <person name="Kawachi M."/>
            <person name="Higashiyama T."/>
            <person name="Nozaki H."/>
        </authorList>
    </citation>
    <scope>NUCLEOTIDE SEQUENCE [LARGE SCALE GENOMIC DNA]</scope>
    <source>
        <strain evidence="1 2">NIES-4479</strain>
    </source>
</reference>
<name>A0A9W6BYM8_9CHLO</name>
<dbReference type="EMBL" id="BRXU01000036">
    <property type="protein sequence ID" value="GLC60589.1"/>
    <property type="molecule type" value="Genomic_DNA"/>
</dbReference>
<comment type="caution">
    <text evidence="1">The sequence shown here is derived from an EMBL/GenBank/DDBJ whole genome shotgun (WGS) entry which is preliminary data.</text>
</comment>
<protein>
    <submittedName>
        <fullName evidence="1">Uncharacterized protein</fullName>
    </submittedName>
</protein>
<dbReference type="OrthoDB" id="527584at2759"/>
<dbReference type="Proteomes" id="UP001165080">
    <property type="component" value="Unassembled WGS sequence"/>
</dbReference>
<evidence type="ECO:0000313" key="1">
    <source>
        <dbReference type="EMBL" id="GLC60589.1"/>
    </source>
</evidence>
<accession>A0A9W6BYM8</accession>
<dbReference type="AlphaFoldDB" id="A0A9W6BYM8"/>
<organism evidence="1 2">
    <name type="scientific">Pleodorina starrii</name>
    <dbReference type="NCBI Taxonomy" id="330485"/>
    <lineage>
        <taxon>Eukaryota</taxon>
        <taxon>Viridiplantae</taxon>
        <taxon>Chlorophyta</taxon>
        <taxon>core chlorophytes</taxon>
        <taxon>Chlorophyceae</taxon>
        <taxon>CS clade</taxon>
        <taxon>Chlamydomonadales</taxon>
        <taxon>Volvocaceae</taxon>
        <taxon>Pleodorina</taxon>
    </lineage>
</organism>